<dbReference type="PANTHER" id="PTHR47969:SF6">
    <property type="entry name" value="KINESIN-LIKE PROTEIN KIN-4C"/>
    <property type="match status" value="1"/>
</dbReference>
<dbReference type="GO" id="GO:0051231">
    <property type="term" value="P:spindle elongation"/>
    <property type="evidence" value="ECO:0007669"/>
    <property type="project" value="TreeGrafter"/>
</dbReference>
<dbReference type="AlphaFoldDB" id="A0A835LP24"/>
<protein>
    <submittedName>
        <fullName evidence="2">Uncharacterized protein</fullName>
    </submittedName>
</protein>
<keyword evidence="1" id="KW-0175">Coiled coil</keyword>
<dbReference type="PANTHER" id="PTHR47969">
    <property type="entry name" value="CHROMOSOME-ASSOCIATED KINESIN KIF4A-RELATED"/>
    <property type="match status" value="1"/>
</dbReference>
<comment type="caution">
    <text evidence="2">The sequence shown here is derived from an EMBL/GenBank/DDBJ whole genome shotgun (WGS) entry which is preliminary data.</text>
</comment>
<dbReference type="GO" id="GO:0005875">
    <property type="term" value="C:microtubule associated complex"/>
    <property type="evidence" value="ECO:0007669"/>
    <property type="project" value="TreeGrafter"/>
</dbReference>
<evidence type="ECO:0000256" key="1">
    <source>
        <dbReference type="SAM" id="Coils"/>
    </source>
</evidence>
<dbReference type="GO" id="GO:0003777">
    <property type="term" value="F:microtubule motor activity"/>
    <property type="evidence" value="ECO:0007669"/>
    <property type="project" value="InterPro"/>
</dbReference>
<dbReference type="Pfam" id="PF25764">
    <property type="entry name" value="KIF21A_4th"/>
    <property type="match status" value="1"/>
</dbReference>
<keyword evidence="3" id="KW-1185">Reference proteome</keyword>
<dbReference type="GO" id="GO:0007052">
    <property type="term" value="P:mitotic spindle organization"/>
    <property type="evidence" value="ECO:0007669"/>
    <property type="project" value="TreeGrafter"/>
</dbReference>
<sequence length="98" mass="11874">MKRFAMVDTSALKQHYEKKLHEMEQEKKALMVSELKKKQDAQSQLLRQKQKSDEAAKWLEDEIHRIKTQKVQLQHKIKQESEQFRLWKASREKEVLQV</sequence>
<feature type="non-terminal residue" evidence="2">
    <location>
        <position position="1"/>
    </location>
</feature>
<dbReference type="InterPro" id="IPR027640">
    <property type="entry name" value="Kinesin-like_fam"/>
</dbReference>
<dbReference type="EMBL" id="JADFTS010000008">
    <property type="protein sequence ID" value="KAF9594311.1"/>
    <property type="molecule type" value="Genomic_DNA"/>
</dbReference>
<dbReference type="OrthoDB" id="1735682at2759"/>
<gene>
    <name evidence="2" type="ORF">IFM89_030090</name>
</gene>
<accession>A0A835LP24</accession>
<evidence type="ECO:0000313" key="2">
    <source>
        <dbReference type="EMBL" id="KAF9594311.1"/>
    </source>
</evidence>
<reference evidence="2 3" key="1">
    <citation type="submission" date="2020-10" db="EMBL/GenBank/DDBJ databases">
        <title>The Coptis chinensis genome and diversification of protoberbering-type alkaloids.</title>
        <authorList>
            <person name="Wang B."/>
            <person name="Shu S."/>
            <person name="Song C."/>
            <person name="Liu Y."/>
        </authorList>
    </citation>
    <scope>NUCLEOTIDE SEQUENCE [LARGE SCALE GENOMIC DNA]</scope>
    <source>
        <strain evidence="2">HL-2020</strain>
        <tissue evidence="2">Leaf</tissue>
    </source>
</reference>
<dbReference type="Proteomes" id="UP000631114">
    <property type="component" value="Unassembled WGS sequence"/>
</dbReference>
<proteinExistence type="predicted"/>
<organism evidence="2 3">
    <name type="scientific">Coptis chinensis</name>
    <dbReference type="NCBI Taxonomy" id="261450"/>
    <lineage>
        <taxon>Eukaryota</taxon>
        <taxon>Viridiplantae</taxon>
        <taxon>Streptophyta</taxon>
        <taxon>Embryophyta</taxon>
        <taxon>Tracheophyta</taxon>
        <taxon>Spermatophyta</taxon>
        <taxon>Magnoliopsida</taxon>
        <taxon>Ranunculales</taxon>
        <taxon>Ranunculaceae</taxon>
        <taxon>Coptidoideae</taxon>
        <taxon>Coptis</taxon>
    </lineage>
</organism>
<evidence type="ECO:0000313" key="3">
    <source>
        <dbReference type="Proteomes" id="UP000631114"/>
    </source>
</evidence>
<feature type="coiled-coil region" evidence="1">
    <location>
        <begin position="6"/>
        <end position="83"/>
    </location>
</feature>
<dbReference type="GO" id="GO:0007018">
    <property type="term" value="P:microtubule-based movement"/>
    <property type="evidence" value="ECO:0007669"/>
    <property type="project" value="InterPro"/>
</dbReference>
<name>A0A835LP24_9MAGN</name>